<evidence type="ECO:0000313" key="2">
    <source>
        <dbReference type="Proteomes" id="UP000028252"/>
    </source>
</evidence>
<organism evidence="1 2">
    <name type="scientific">Marinobacterium lacunae</name>
    <dbReference type="NCBI Taxonomy" id="1232683"/>
    <lineage>
        <taxon>Bacteria</taxon>
        <taxon>Pseudomonadati</taxon>
        <taxon>Pseudomonadota</taxon>
        <taxon>Gammaproteobacteria</taxon>
        <taxon>Oceanospirillales</taxon>
        <taxon>Oceanospirillaceae</taxon>
        <taxon>Marinobacterium</taxon>
    </lineage>
</organism>
<keyword evidence="2" id="KW-1185">Reference proteome</keyword>
<evidence type="ECO:0000313" key="1">
    <source>
        <dbReference type="EMBL" id="KEA63790.1"/>
    </source>
</evidence>
<name>A0A081FZ35_9GAMM</name>
<reference evidence="1 2" key="1">
    <citation type="submission" date="2014-04" db="EMBL/GenBank/DDBJ databases">
        <title>Marinobacterium kochiensis sp. nov., isolated from sediment sample collected from Kochi backwaters in Kerala, India.</title>
        <authorList>
            <person name="Singh A."/>
            <person name="Pinnaka A.K."/>
        </authorList>
    </citation>
    <scope>NUCLEOTIDE SEQUENCE [LARGE SCALE GENOMIC DNA]</scope>
    <source>
        <strain evidence="1 2">AK27</strain>
    </source>
</reference>
<evidence type="ECO:0008006" key="3">
    <source>
        <dbReference type="Google" id="ProtNLM"/>
    </source>
</evidence>
<dbReference type="Proteomes" id="UP000028252">
    <property type="component" value="Unassembled WGS sequence"/>
</dbReference>
<dbReference type="eggNOG" id="ENOG5032Z86">
    <property type="taxonomic scope" value="Bacteria"/>
</dbReference>
<accession>A0A081FZ35</accession>
<dbReference type="Pfam" id="PF11390">
    <property type="entry name" value="FdsD"/>
    <property type="match status" value="1"/>
</dbReference>
<dbReference type="RefSeq" id="WP_036187463.1">
    <property type="nucleotide sequence ID" value="NZ_JMQN01000029.1"/>
</dbReference>
<protein>
    <recommendedName>
        <fullName evidence="3">NAD-dependent formate dehydrogenase delta subunit</fullName>
    </recommendedName>
</protein>
<dbReference type="OrthoDB" id="8527650at2"/>
<dbReference type="STRING" id="1232683.ADIMK_2092"/>
<dbReference type="InterPro" id="IPR021074">
    <property type="entry name" value="Formate_DH_dsu"/>
</dbReference>
<proteinExistence type="predicted"/>
<dbReference type="EMBL" id="JMQN01000029">
    <property type="protein sequence ID" value="KEA63790.1"/>
    <property type="molecule type" value="Genomic_DNA"/>
</dbReference>
<dbReference type="AlphaFoldDB" id="A0A081FZ35"/>
<sequence>MSHSEQDRLIQMINQIALNNISAGDESAVAEVVAGHVKKFWSRRMKSQLFDYLGQGGEELHPAARLAGERLQGDAR</sequence>
<gene>
    <name evidence="1" type="ORF">ADIMK_2092</name>
</gene>
<dbReference type="PATRIC" id="fig|1232683.4.peg.2051"/>
<comment type="caution">
    <text evidence="1">The sequence shown here is derived from an EMBL/GenBank/DDBJ whole genome shotgun (WGS) entry which is preliminary data.</text>
</comment>